<accession>A0A3N6LU57</accession>
<organism evidence="2 3">
    <name type="scientific">Natrarchaeobius chitinivorans</name>
    <dbReference type="NCBI Taxonomy" id="1679083"/>
    <lineage>
        <taxon>Archaea</taxon>
        <taxon>Methanobacteriati</taxon>
        <taxon>Methanobacteriota</taxon>
        <taxon>Stenosarchaea group</taxon>
        <taxon>Halobacteria</taxon>
        <taxon>Halobacteriales</taxon>
        <taxon>Natrialbaceae</taxon>
        <taxon>Natrarchaeobius</taxon>
    </lineage>
</organism>
<name>A0A3N6LU57_NATCH</name>
<evidence type="ECO:0000313" key="3">
    <source>
        <dbReference type="Proteomes" id="UP000281431"/>
    </source>
</evidence>
<feature type="compositionally biased region" description="Basic and acidic residues" evidence="1">
    <location>
        <begin position="213"/>
        <end position="224"/>
    </location>
</feature>
<feature type="compositionally biased region" description="Basic and acidic residues" evidence="1">
    <location>
        <begin position="1"/>
        <end position="17"/>
    </location>
</feature>
<gene>
    <name evidence="2" type="ORF">EA472_22685</name>
</gene>
<protein>
    <submittedName>
        <fullName evidence="2">Uncharacterized protein</fullName>
    </submittedName>
</protein>
<dbReference type="AlphaFoldDB" id="A0A3N6LU57"/>
<feature type="region of interest" description="Disordered" evidence="1">
    <location>
        <begin position="213"/>
        <end position="232"/>
    </location>
</feature>
<feature type="compositionally biased region" description="Polar residues" evidence="1">
    <location>
        <begin position="48"/>
        <end position="60"/>
    </location>
</feature>
<evidence type="ECO:0000256" key="1">
    <source>
        <dbReference type="SAM" id="MobiDB-lite"/>
    </source>
</evidence>
<dbReference type="EMBL" id="REFZ01000069">
    <property type="protein sequence ID" value="RQG93743.1"/>
    <property type="molecule type" value="Genomic_DNA"/>
</dbReference>
<comment type="caution">
    <text evidence="2">The sequence shown here is derived from an EMBL/GenBank/DDBJ whole genome shotgun (WGS) entry which is preliminary data.</text>
</comment>
<reference evidence="2 3" key="1">
    <citation type="submission" date="2018-10" db="EMBL/GenBank/DDBJ databases">
        <title>Natrarchaeobius chitinivorans gen. nov., sp. nov., and Natrarchaeobius haloalkaliphilus sp. nov., alkaliphilic, chitin-utilizing haloarchaea from hypersaline alkaline lakes.</title>
        <authorList>
            <person name="Sorokin D.Y."/>
            <person name="Elcheninov A.G."/>
            <person name="Kostrikina N.A."/>
            <person name="Bale N.J."/>
            <person name="Sinninghe Damste J.S."/>
            <person name="Khijniak T.V."/>
            <person name="Kublanov I.V."/>
            <person name="Toshchakov S.V."/>
        </authorList>
    </citation>
    <scope>NUCLEOTIDE SEQUENCE [LARGE SCALE GENOMIC DNA]</scope>
    <source>
        <strain evidence="2 3">AArcht7</strain>
    </source>
</reference>
<keyword evidence="3" id="KW-1185">Reference proteome</keyword>
<dbReference type="OrthoDB" id="166046at2157"/>
<dbReference type="Proteomes" id="UP000281431">
    <property type="component" value="Unassembled WGS sequence"/>
</dbReference>
<proteinExistence type="predicted"/>
<evidence type="ECO:0000313" key="2">
    <source>
        <dbReference type="EMBL" id="RQG93743.1"/>
    </source>
</evidence>
<sequence>MAESDRNYENECGDHGGRNSSGDPCGRPAGWGTDFEDGKCRHHRGTNADGSSHEGNTNAVGNDGGAPEDNTNAVTHALFVESNRFYQQVIDDPLRELCDQIYESYVEKFRRVNGDPIVGEKARLSEIAVNHIKIIHSDNWATDKPADLESGNAFVDRETRIKTTEHDMREEHRYTESVVTKTQQRLRKEDRKWLKEYNMLGADEIAVDVSGEVDHSHDHEHGLDESTQDLIDDLAEDLRA</sequence>
<feature type="region of interest" description="Disordered" evidence="1">
    <location>
        <begin position="1"/>
        <end position="69"/>
    </location>
</feature>